<dbReference type="Proteomes" id="UP000028715">
    <property type="component" value="Unassembled WGS sequence"/>
</dbReference>
<dbReference type="AlphaFoldDB" id="A0A085ZQG6"/>
<organism evidence="1 2">
    <name type="scientific">Flavobacterium reichenbachii</name>
    <dbReference type="NCBI Taxonomy" id="362418"/>
    <lineage>
        <taxon>Bacteria</taxon>
        <taxon>Pseudomonadati</taxon>
        <taxon>Bacteroidota</taxon>
        <taxon>Flavobacteriia</taxon>
        <taxon>Flavobacteriales</taxon>
        <taxon>Flavobacteriaceae</taxon>
        <taxon>Flavobacterium</taxon>
    </lineage>
</organism>
<comment type="caution">
    <text evidence="1">The sequence shown here is derived from an EMBL/GenBank/DDBJ whole genome shotgun (WGS) entry which is preliminary data.</text>
</comment>
<dbReference type="RefSeq" id="WP_035685377.1">
    <property type="nucleotide sequence ID" value="NZ_JPRL01000001.1"/>
</dbReference>
<proteinExistence type="predicted"/>
<reference evidence="1 2" key="1">
    <citation type="submission" date="2014-07" db="EMBL/GenBank/DDBJ databases">
        <title>Genome of Flavobacterium reichenbachii LMG 25512.</title>
        <authorList>
            <person name="Stropko S.J."/>
            <person name="Pipes S.E."/>
            <person name="Newman J.D."/>
        </authorList>
    </citation>
    <scope>NUCLEOTIDE SEQUENCE [LARGE SCALE GENOMIC DNA]</scope>
    <source>
        <strain evidence="1 2">LMG 25512</strain>
    </source>
</reference>
<keyword evidence="2" id="KW-1185">Reference proteome</keyword>
<name>A0A085ZQG6_9FLAO</name>
<gene>
    <name evidence="1" type="ORF">IW19_14725</name>
</gene>
<accession>A0A085ZQG6</accession>
<protein>
    <submittedName>
        <fullName evidence="1">Uncharacterized protein</fullName>
    </submittedName>
</protein>
<evidence type="ECO:0000313" key="2">
    <source>
        <dbReference type="Proteomes" id="UP000028715"/>
    </source>
</evidence>
<sequence>MTEQNNYIEIGRGAELIPMEYWHQYVLGIDLTEELNFLVVSEVGKNEIIYQKRISLFEIHNPEWSKLLEISKTKVFIDKLIEISSDKKMVLNELNKISKSIDDTMLLLNGNWISENEYSGLNYNSNFSNWIDAIEIKGHLKFTLDLQIDNKRNCHVEIPVNYLNGGDGYFSIKMGRFELSKNQILIWQNDTFPSNIKYELSENGLILDLFEHQIKFIRI</sequence>
<dbReference type="EMBL" id="JPRL01000001">
    <property type="protein sequence ID" value="KFF06680.1"/>
    <property type="molecule type" value="Genomic_DNA"/>
</dbReference>
<dbReference type="OrthoDB" id="10018749at2"/>
<evidence type="ECO:0000313" key="1">
    <source>
        <dbReference type="EMBL" id="KFF06680.1"/>
    </source>
</evidence>